<comment type="similarity">
    <text evidence="2 8">Belongs to the glycosyl hydrolase 31 family.</text>
</comment>
<evidence type="ECO:0000256" key="3">
    <source>
        <dbReference type="ARBA" id="ARBA00023136"/>
    </source>
</evidence>
<name>A0ABM0N1B6_SACKO</name>
<dbReference type="InterPro" id="IPR011013">
    <property type="entry name" value="Gal_mutarotase_sf_dom"/>
</dbReference>
<keyword evidence="3 9" id="KW-0472">Membrane</keyword>
<evidence type="ECO:0000313" key="12">
    <source>
        <dbReference type="RefSeq" id="XP_006826057.1"/>
    </source>
</evidence>
<keyword evidence="8" id="KW-0378">Hydrolase</keyword>
<dbReference type="PANTHER" id="PTHR22762:SF133">
    <property type="entry name" value="P-TYPE DOMAIN-CONTAINING PROTEIN"/>
    <property type="match status" value="1"/>
</dbReference>
<dbReference type="SUPFAM" id="SSF74650">
    <property type="entry name" value="Galactose mutarotase-like"/>
    <property type="match status" value="1"/>
</dbReference>
<feature type="domain" description="P-type" evidence="10">
    <location>
        <begin position="59"/>
        <end position="105"/>
    </location>
</feature>
<dbReference type="Gene3D" id="4.10.110.10">
    <property type="entry name" value="Spasmolytic Protein, domain 1"/>
    <property type="match status" value="1"/>
</dbReference>
<organism evidence="11 12">
    <name type="scientific">Saccoglossus kowalevskii</name>
    <name type="common">Acorn worm</name>
    <dbReference type="NCBI Taxonomy" id="10224"/>
    <lineage>
        <taxon>Eukaryota</taxon>
        <taxon>Metazoa</taxon>
        <taxon>Hemichordata</taxon>
        <taxon>Enteropneusta</taxon>
        <taxon>Harrimaniidae</taxon>
        <taxon>Saccoglossus</taxon>
    </lineage>
</organism>
<evidence type="ECO:0000256" key="1">
    <source>
        <dbReference type="ARBA" id="ARBA00004370"/>
    </source>
</evidence>
<dbReference type="Gene3D" id="2.60.40.1180">
    <property type="entry name" value="Golgi alpha-mannosidase II"/>
    <property type="match status" value="2"/>
</dbReference>
<evidence type="ECO:0000256" key="7">
    <source>
        <dbReference type="PROSITE-ProRule" id="PRU00779"/>
    </source>
</evidence>
<dbReference type="InterPro" id="IPR048395">
    <property type="entry name" value="Glyco_hydro_31_C"/>
</dbReference>
<dbReference type="RefSeq" id="XP_006826057.1">
    <property type="nucleotide sequence ID" value="XM_006825994.1"/>
</dbReference>
<evidence type="ECO:0000256" key="2">
    <source>
        <dbReference type="ARBA" id="ARBA00007806"/>
    </source>
</evidence>
<gene>
    <name evidence="12" type="primary">LOC100367906</name>
</gene>
<evidence type="ECO:0000256" key="6">
    <source>
        <dbReference type="ARBA" id="ARBA00041343"/>
    </source>
</evidence>
<dbReference type="SUPFAM" id="SSF57492">
    <property type="entry name" value="Trefoil"/>
    <property type="match status" value="1"/>
</dbReference>
<dbReference type="Pfam" id="PF21365">
    <property type="entry name" value="Glyco_hydro_31_3rd"/>
    <property type="match status" value="1"/>
</dbReference>
<reference evidence="12" key="1">
    <citation type="submission" date="2025-08" db="UniProtKB">
        <authorList>
            <consortium name="RefSeq"/>
        </authorList>
    </citation>
    <scope>IDENTIFICATION</scope>
    <source>
        <tissue evidence="12">Testes</tissue>
    </source>
</reference>
<evidence type="ECO:0000259" key="10">
    <source>
        <dbReference type="PROSITE" id="PS51448"/>
    </source>
</evidence>
<dbReference type="Gene3D" id="2.60.40.1760">
    <property type="entry name" value="glycosyl hydrolase (family 31)"/>
    <property type="match status" value="1"/>
</dbReference>
<evidence type="ECO:0000313" key="11">
    <source>
        <dbReference type="Proteomes" id="UP000694865"/>
    </source>
</evidence>
<sequence length="903" mass="105474">MADGQRKSSNQYSKDDEDKNRTWVWVVTLVLLFGMFCGILIPFVLEYSAPYFSWRWEDPVCPVMMEEEKIDCYPEDPTPNWYKCLKRGCCWRQSTTRAPSCFMALNTGYNLEGEPRKTVSGYQFDLFRRITPRVYGGEIWRLRLDIEMQTNERLRVKFYDPGWKRYEPPITLPLTTTIAQFPVYAVDYTKEPFTLQIKRRVTDQVVFNTSLGGFYFADQYITMSARLPSENIYGLGEHRHDNFQHMLDKTQKNLDTWHVWAMFARNAFPDDLGQNLYGQFPYYMVVENDGNAHGVLLVNSNAMEATLTPLPSITYRTTGGVLDFWFFFGPTPENVAEQYGVVNVLYTDAQFADNDYLDQHLEFTLASQFSNLNDYVENILHRYGYHAVLVFNPGIAVDAYIQYEPYQEGIRLNAFITRPDNETVLEGESWPGWVAYPDFDSSAGQAFYKDEVKKFYSLVKFDGMWLKSNEPDNFRHGARYSCWRNDWNYPVYVPRYMHDRRMWDRTICMDSTQSSDRHYNLHSMYGHQMAVTAHDAYRDAEPGKRGIIITRSAFPGTGAYAGHWLGDNMATWADLHHSLIGVLEFGLFGIPYVGANICGYFGEAYEQMCLRWHQLGMFYPFARNHNVRDELDQDPMADRFSLDFRIAVKKAIETRYIFLPYLYTLFHHAHVNGSTVIRSLVGQFPNDPNTWDIDRQLMWGDAIMAAPVLDVDTVKVNAYFPDVRWYDYWTGFPLARTSQRRYVSVDAPFDHIPIYIKGGTVIPTQWFSQSTVYARYMGMGLIIALPDYDYSNGMAIGDLFWDDGESRNTYEYQNDIFARIEATEDRISYVADRRGYDDPYLPIIQNITMLGVRKDVWQVFVDHQQLQPWQVELTDTLYNLKTMVLYNIDIAINEDHDIDIRYI</sequence>
<feature type="disulfide bond" evidence="7">
    <location>
        <begin position="84"/>
        <end position="101"/>
    </location>
</feature>
<dbReference type="InterPro" id="IPR017853">
    <property type="entry name" value="GH"/>
</dbReference>
<dbReference type="CDD" id="cd00111">
    <property type="entry name" value="Trefoil"/>
    <property type="match status" value="1"/>
</dbReference>
<comment type="subcellular location">
    <subcellularLocation>
        <location evidence="1">Membrane</location>
    </subcellularLocation>
</comment>
<keyword evidence="4 7" id="KW-1015">Disulfide bond</keyword>
<dbReference type="SUPFAM" id="SSF51011">
    <property type="entry name" value="Glycosyl hydrolase domain"/>
    <property type="match status" value="1"/>
</dbReference>
<protein>
    <recommendedName>
        <fullName evidence="6">Maltase</fullName>
    </recommendedName>
</protein>
<dbReference type="Gene3D" id="3.20.20.80">
    <property type="entry name" value="Glycosidases"/>
    <property type="match status" value="1"/>
</dbReference>
<dbReference type="InterPro" id="IPR000322">
    <property type="entry name" value="Glyco_hydro_31_TIM"/>
</dbReference>
<dbReference type="InterPro" id="IPR000519">
    <property type="entry name" value="P_trefoil_dom"/>
</dbReference>
<evidence type="ECO:0000256" key="4">
    <source>
        <dbReference type="ARBA" id="ARBA00023157"/>
    </source>
</evidence>
<dbReference type="Pfam" id="PF00088">
    <property type="entry name" value="Trefoil"/>
    <property type="match status" value="1"/>
</dbReference>
<dbReference type="Pfam" id="PF01055">
    <property type="entry name" value="Glyco_hydro_31_2nd"/>
    <property type="match status" value="1"/>
</dbReference>
<dbReference type="PROSITE" id="PS51448">
    <property type="entry name" value="P_TREFOIL_2"/>
    <property type="match status" value="1"/>
</dbReference>
<comment type="caution">
    <text evidence="7">Lacks conserved residue(s) required for the propagation of feature annotation.</text>
</comment>
<keyword evidence="9" id="KW-1133">Transmembrane helix</keyword>
<keyword evidence="9" id="KW-0812">Transmembrane</keyword>
<keyword evidence="11" id="KW-1185">Reference proteome</keyword>
<keyword evidence="8" id="KW-0326">Glycosidase</keyword>
<dbReference type="InterPro" id="IPR025887">
    <property type="entry name" value="Glyco_hydro_31_N_dom"/>
</dbReference>
<feature type="transmembrane region" description="Helical" evidence="9">
    <location>
        <begin position="23"/>
        <end position="45"/>
    </location>
</feature>
<dbReference type="Pfam" id="PF13802">
    <property type="entry name" value="Gal_mutarotas_2"/>
    <property type="match status" value="1"/>
</dbReference>
<evidence type="ECO:0000256" key="8">
    <source>
        <dbReference type="RuleBase" id="RU361185"/>
    </source>
</evidence>
<dbReference type="InterPro" id="IPR044913">
    <property type="entry name" value="P_trefoil_dom_sf"/>
</dbReference>
<dbReference type="PANTHER" id="PTHR22762">
    <property type="entry name" value="ALPHA-GLUCOSIDASE"/>
    <property type="match status" value="1"/>
</dbReference>
<keyword evidence="5" id="KW-0325">Glycoprotein</keyword>
<dbReference type="Proteomes" id="UP000694865">
    <property type="component" value="Unplaced"/>
</dbReference>
<dbReference type="CDD" id="cd14752">
    <property type="entry name" value="GH31_N"/>
    <property type="match status" value="1"/>
</dbReference>
<dbReference type="InterPro" id="IPR013780">
    <property type="entry name" value="Glyco_hydro_b"/>
</dbReference>
<evidence type="ECO:0000256" key="9">
    <source>
        <dbReference type="SAM" id="Phobius"/>
    </source>
</evidence>
<dbReference type="SMART" id="SM00018">
    <property type="entry name" value="PD"/>
    <property type="match status" value="1"/>
</dbReference>
<accession>A0ABM0N1B6</accession>
<dbReference type="GeneID" id="100367906"/>
<dbReference type="SUPFAM" id="SSF51445">
    <property type="entry name" value="(Trans)glycosidases"/>
    <property type="match status" value="1"/>
</dbReference>
<evidence type="ECO:0000256" key="5">
    <source>
        <dbReference type="ARBA" id="ARBA00023180"/>
    </source>
</evidence>
<proteinExistence type="inferred from homology"/>